<dbReference type="GO" id="GO:0006882">
    <property type="term" value="P:intracellular zinc ion homeostasis"/>
    <property type="evidence" value="ECO:0007669"/>
    <property type="project" value="TreeGrafter"/>
</dbReference>
<protein>
    <submittedName>
        <fullName evidence="10">Cation diffusion facilitator family transporter</fullName>
    </submittedName>
</protein>
<sequence>MTSFTPRQALLLSLAAALTTIVMKTGAWWLTGSVGYLSDALESVVNLAGAGFALWMVSYARQPADDEHQYGHGKAEYFSAAFEGGLIFIAALIILLTAGERLLNPQPVGALGLGTLLSVGASLINFFVARVLLEVGRAHRSLALEADARHLMADVWTTAGVVCGVGLAFATGWSWLDPLVAGAVALNILREGWELMRRSVDGLMDRALSDAEVAAIERTLNEASPPGCFHGKLTTRAAGAVHFAHVELCVPGDWTVADAHDVAHTLERAVEERTGVRLAVHLEPISPTAAAAATDRT</sequence>
<evidence type="ECO:0000313" key="10">
    <source>
        <dbReference type="EMBL" id="AMO36505.1"/>
    </source>
</evidence>
<dbReference type="NCBIfam" id="TIGR01297">
    <property type="entry name" value="CDF"/>
    <property type="match status" value="1"/>
</dbReference>
<comment type="similarity">
    <text evidence="2">Belongs to the cation diffusion facilitator (CDF) transporter (TC 2.A.4) family.</text>
</comment>
<dbReference type="GO" id="GO:0015093">
    <property type="term" value="F:ferrous iron transmembrane transporter activity"/>
    <property type="evidence" value="ECO:0007669"/>
    <property type="project" value="TreeGrafter"/>
</dbReference>
<dbReference type="InterPro" id="IPR027469">
    <property type="entry name" value="Cation_efflux_TMD_sf"/>
</dbReference>
<dbReference type="STRING" id="1134435.AC731_005870"/>
<evidence type="ECO:0000256" key="3">
    <source>
        <dbReference type="ARBA" id="ARBA00022448"/>
    </source>
</evidence>
<comment type="subcellular location">
    <subcellularLocation>
        <location evidence="1">Membrane</location>
        <topology evidence="1">Multi-pass membrane protein</topology>
    </subcellularLocation>
</comment>
<feature type="domain" description="Cation efflux protein transmembrane" evidence="8">
    <location>
        <begin position="10"/>
        <end position="204"/>
    </location>
</feature>
<keyword evidence="11" id="KW-1185">Reference proteome</keyword>
<dbReference type="GO" id="GO:0015086">
    <property type="term" value="F:cadmium ion transmembrane transporter activity"/>
    <property type="evidence" value="ECO:0007669"/>
    <property type="project" value="TreeGrafter"/>
</dbReference>
<keyword evidence="4 7" id="KW-0812">Transmembrane</keyword>
<evidence type="ECO:0000256" key="6">
    <source>
        <dbReference type="ARBA" id="ARBA00023136"/>
    </source>
</evidence>
<dbReference type="PANTHER" id="PTHR43840">
    <property type="entry name" value="MITOCHONDRIAL METAL TRANSPORTER 1-RELATED"/>
    <property type="match status" value="1"/>
</dbReference>
<evidence type="ECO:0000256" key="4">
    <source>
        <dbReference type="ARBA" id="ARBA00022692"/>
    </source>
</evidence>
<keyword evidence="6 7" id="KW-0472">Membrane</keyword>
<dbReference type="AlphaFoldDB" id="A0A127K3H8"/>
<dbReference type="InterPro" id="IPR050291">
    <property type="entry name" value="CDF_Transporter"/>
</dbReference>
<dbReference type="RefSeq" id="WP_048703998.1">
    <property type="nucleotide sequence ID" value="NZ_CP014646.1"/>
</dbReference>
<feature type="transmembrane region" description="Helical" evidence="7">
    <location>
        <begin position="110"/>
        <end position="133"/>
    </location>
</feature>
<dbReference type="EMBL" id="CP014646">
    <property type="protein sequence ID" value="AMO36505.1"/>
    <property type="molecule type" value="Genomic_DNA"/>
</dbReference>
<feature type="transmembrane region" description="Helical" evidence="7">
    <location>
        <begin position="153"/>
        <end position="176"/>
    </location>
</feature>
<gene>
    <name evidence="10" type="ORF">AC731_005870</name>
</gene>
<dbReference type="Proteomes" id="UP000036902">
    <property type="component" value="Chromosome"/>
</dbReference>
<dbReference type="PANTHER" id="PTHR43840:SF15">
    <property type="entry name" value="MITOCHONDRIAL METAL TRANSPORTER 1-RELATED"/>
    <property type="match status" value="1"/>
</dbReference>
<dbReference type="InterPro" id="IPR002524">
    <property type="entry name" value="Cation_efflux"/>
</dbReference>
<evidence type="ECO:0000313" key="11">
    <source>
        <dbReference type="Proteomes" id="UP000036902"/>
    </source>
</evidence>
<keyword evidence="3" id="KW-0813">Transport</keyword>
<feature type="transmembrane region" description="Helical" evidence="7">
    <location>
        <begin position="77"/>
        <end position="98"/>
    </location>
</feature>
<feature type="transmembrane region" description="Helical" evidence="7">
    <location>
        <begin position="40"/>
        <end position="57"/>
    </location>
</feature>
<dbReference type="Pfam" id="PF16916">
    <property type="entry name" value="ZT_dimer"/>
    <property type="match status" value="1"/>
</dbReference>
<dbReference type="GO" id="GO:0015341">
    <property type="term" value="F:zinc efflux antiporter activity"/>
    <property type="evidence" value="ECO:0007669"/>
    <property type="project" value="TreeGrafter"/>
</dbReference>
<feature type="domain" description="Cation efflux protein cytoplasmic" evidence="9">
    <location>
        <begin position="209"/>
        <end position="284"/>
    </location>
</feature>
<reference evidence="11" key="1">
    <citation type="submission" date="2016-03" db="EMBL/GenBank/DDBJ databases">
        <authorList>
            <person name="Ma C."/>
            <person name="Zhou S."/>
            <person name="Yang G."/>
        </authorList>
    </citation>
    <scope>NUCLEOTIDE SEQUENCE [LARGE SCALE GENOMIC DNA]</scope>
    <source>
        <strain evidence="11">SgZ-1</strain>
    </source>
</reference>
<dbReference type="SUPFAM" id="SSF160240">
    <property type="entry name" value="Cation efflux protein cytoplasmic domain-like"/>
    <property type="match status" value="1"/>
</dbReference>
<evidence type="ECO:0000256" key="5">
    <source>
        <dbReference type="ARBA" id="ARBA00022989"/>
    </source>
</evidence>
<dbReference type="InterPro" id="IPR058533">
    <property type="entry name" value="Cation_efflux_TM"/>
</dbReference>
<dbReference type="KEGG" id="thu:AC731_005870"/>
<dbReference type="SUPFAM" id="SSF161111">
    <property type="entry name" value="Cation efflux protein transmembrane domain-like"/>
    <property type="match status" value="1"/>
</dbReference>
<evidence type="ECO:0000256" key="1">
    <source>
        <dbReference type="ARBA" id="ARBA00004141"/>
    </source>
</evidence>
<dbReference type="Gene3D" id="3.30.70.1350">
    <property type="entry name" value="Cation efflux protein, cytoplasmic domain"/>
    <property type="match status" value="1"/>
</dbReference>
<organism evidence="10 11">
    <name type="scientific">Thauera humireducens</name>
    <dbReference type="NCBI Taxonomy" id="1134435"/>
    <lineage>
        <taxon>Bacteria</taxon>
        <taxon>Pseudomonadati</taxon>
        <taxon>Pseudomonadota</taxon>
        <taxon>Betaproteobacteria</taxon>
        <taxon>Rhodocyclales</taxon>
        <taxon>Zoogloeaceae</taxon>
        <taxon>Thauera</taxon>
    </lineage>
</organism>
<dbReference type="Pfam" id="PF01545">
    <property type="entry name" value="Cation_efflux"/>
    <property type="match status" value="1"/>
</dbReference>
<proteinExistence type="inferred from homology"/>
<keyword evidence="5 7" id="KW-1133">Transmembrane helix</keyword>
<evidence type="ECO:0000259" key="8">
    <source>
        <dbReference type="Pfam" id="PF01545"/>
    </source>
</evidence>
<dbReference type="InterPro" id="IPR036837">
    <property type="entry name" value="Cation_efflux_CTD_sf"/>
</dbReference>
<name>A0A127K3H8_9RHOO</name>
<accession>A0A127K3H8</accession>
<evidence type="ECO:0000256" key="7">
    <source>
        <dbReference type="SAM" id="Phobius"/>
    </source>
</evidence>
<evidence type="ECO:0000259" key="9">
    <source>
        <dbReference type="Pfam" id="PF16916"/>
    </source>
</evidence>
<dbReference type="GO" id="GO:0005886">
    <property type="term" value="C:plasma membrane"/>
    <property type="evidence" value="ECO:0007669"/>
    <property type="project" value="TreeGrafter"/>
</dbReference>
<dbReference type="Gene3D" id="1.20.1510.10">
    <property type="entry name" value="Cation efflux protein transmembrane domain"/>
    <property type="match status" value="1"/>
</dbReference>
<dbReference type="InterPro" id="IPR027470">
    <property type="entry name" value="Cation_efflux_CTD"/>
</dbReference>
<evidence type="ECO:0000256" key="2">
    <source>
        <dbReference type="ARBA" id="ARBA00008114"/>
    </source>
</evidence>